<evidence type="ECO:0000313" key="10">
    <source>
        <dbReference type="EMBL" id="MFF8278270.1"/>
    </source>
</evidence>
<keyword evidence="11" id="KW-1185">Reference proteome</keyword>
<keyword evidence="3" id="KW-0808">Transferase</keyword>
<evidence type="ECO:0000313" key="11">
    <source>
        <dbReference type="Proteomes" id="UP001603013"/>
    </source>
</evidence>
<feature type="transmembrane region" description="Helical" evidence="9">
    <location>
        <begin position="398"/>
        <end position="416"/>
    </location>
</feature>
<dbReference type="RefSeq" id="WP_391935422.1">
    <property type="nucleotide sequence ID" value="NZ_JBIBSM010000009.1"/>
</dbReference>
<name>A0ABW6YEK0_9ACTN</name>
<dbReference type="Proteomes" id="UP001603013">
    <property type="component" value="Unassembled WGS sequence"/>
</dbReference>
<feature type="region of interest" description="Disordered" evidence="8">
    <location>
        <begin position="1"/>
        <end position="46"/>
    </location>
</feature>
<evidence type="ECO:0000256" key="8">
    <source>
        <dbReference type="SAM" id="MobiDB-lite"/>
    </source>
</evidence>
<feature type="transmembrane region" description="Helical" evidence="9">
    <location>
        <begin position="428"/>
        <end position="446"/>
    </location>
</feature>
<keyword evidence="4 9" id="KW-0812">Transmembrane</keyword>
<sequence>MTTHRDPTPPPSPDPGPGPGPGGGPPSAPPEAGAARAACTPAPPDLTGSPFASDTFTSATFVSVGNGPLLSLAGVWVVTRVGMLLLLLRDTLGVGGVGREVYVLYQYWYRQFAHGTFPVNDVTWQYPPGAGLVIMSPGVLPWLTYFQAFVALTLLADAAVTLALARADSDRVTHGAWVWVCGLPLLLHLPLARYDVQATALAVLALLALRSRSTAGHRLGGALAALGALVKVWPVLALIGTPRGRTTRDAWVSAAVTAAALLATLALFFSHSLGFLRQQGSRGIQIESLGGTALSLAGAAGVWPGTVQYRYGAFEYVGPYVSTIGRLALLLTVLACVWLLIWRLRARDWTEATPADAALAAVLLLTVTSRVISPQYMIWLLGLAAVCLTSRRTVMRPVALLLLPAAALSSLAYPVLYDDVLAGTLPGLGVMAVRNALLLAAALLAARRLWTSSVAVGERAE</sequence>
<reference evidence="10 11" key="1">
    <citation type="submission" date="2024-10" db="EMBL/GenBank/DDBJ databases">
        <title>The Natural Products Discovery Center: Release of the First 8490 Sequenced Strains for Exploring Actinobacteria Biosynthetic Diversity.</title>
        <authorList>
            <person name="Kalkreuter E."/>
            <person name="Kautsar S.A."/>
            <person name="Yang D."/>
            <person name="Bader C.D."/>
            <person name="Teijaro C.N."/>
            <person name="Fluegel L."/>
            <person name="Davis C.M."/>
            <person name="Simpson J.R."/>
            <person name="Lauterbach L."/>
            <person name="Steele A.D."/>
            <person name="Gui C."/>
            <person name="Meng S."/>
            <person name="Li G."/>
            <person name="Viehrig K."/>
            <person name="Ye F."/>
            <person name="Su P."/>
            <person name="Kiefer A.F."/>
            <person name="Nichols A."/>
            <person name="Cepeda A.J."/>
            <person name="Yan W."/>
            <person name="Fan B."/>
            <person name="Jiang Y."/>
            <person name="Adhikari A."/>
            <person name="Zheng C.-J."/>
            <person name="Schuster L."/>
            <person name="Cowan T.M."/>
            <person name="Smanski M.J."/>
            <person name="Chevrette M.G."/>
            <person name="De Carvalho L.P.S."/>
            <person name="Shen B."/>
        </authorList>
    </citation>
    <scope>NUCLEOTIDE SEQUENCE [LARGE SCALE GENOMIC DNA]</scope>
    <source>
        <strain evidence="10 11">NPDC015755</strain>
    </source>
</reference>
<feature type="compositionally biased region" description="Pro residues" evidence="8">
    <location>
        <begin position="8"/>
        <end position="29"/>
    </location>
</feature>
<evidence type="ECO:0000256" key="4">
    <source>
        <dbReference type="ARBA" id="ARBA00022692"/>
    </source>
</evidence>
<organism evidence="10 11">
    <name type="scientific">Streptomyces lateritius</name>
    <dbReference type="NCBI Taxonomy" id="67313"/>
    <lineage>
        <taxon>Bacteria</taxon>
        <taxon>Bacillati</taxon>
        <taxon>Actinomycetota</taxon>
        <taxon>Actinomycetes</taxon>
        <taxon>Kitasatosporales</taxon>
        <taxon>Streptomycetaceae</taxon>
        <taxon>Streptomyces</taxon>
    </lineage>
</organism>
<evidence type="ECO:0000256" key="9">
    <source>
        <dbReference type="SAM" id="Phobius"/>
    </source>
</evidence>
<dbReference type="Pfam" id="PF09594">
    <property type="entry name" value="GT87"/>
    <property type="match status" value="1"/>
</dbReference>
<feature type="transmembrane region" description="Helical" evidence="9">
    <location>
        <begin position="142"/>
        <end position="165"/>
    </location>
</feature>
<feature type="transmembrane region" description="Helical" evidence="9">
    <location>
        <begin position="219"/>
        <end position="239"/>
    </location>
</feature>
<dbReference type="EMBL" id="JBIBSM010000009">
    <property type="protein sequence ID" value="MFF8278270.1"/>
    <property type="molecule type" value="Genomic_DNA"/>
</dbReference>
<dbReference type="InterPro" id="IPR018584">
    <property type="entry name" value="GT87"/>
</dbReference>
<feature type="transmembrane region" description="Helical" evidence="9">
    <location>
        <begin position="327"/>
        <end position="345"/>
    </location>
</feature>
<proteinExistence type="inferred from homology"/>
<comment type="similarity">
    <text evidence="7">Belongs to the glycosyltransferase 87 family.</text>
</comment>
<gene>
    <name evidence="10" type="ORF">ACF05T_19520</name>
</gene>
<keyword evidence="5 9" id="KW-1133">Transmembrane helix</keyword>
<protein>
    <submittedName>
        <fullName evidence="10">Glycosyltransferase 87 family protein</fullName>
    </submittedName>
</protein>
<evidence type="ECO:0000256" key="3">
    <source>
        <dbReference type="ARBA" id="ARBA00022679"/>
    </source>
</evidence>
<comment type="caution">
    <text evidence="10">The sequence shown here is derived from an EMBL/GenBank/DDBJ whole genome shotgun (WGS) entry which is preliminary data.</text>
</comment>
<feature type="compositionally biased region" description="Low complexity" evidence="8">
    <location>
        <begin position="30"/>
        <end position="40"/>
    </location>
</feature>
<keyword evidence="2" id="KW-1003">Cell membrane</keyword>
<evidence type="ECO:0000256" key="7">
    <source>
        <dbReference type="ARBA" id="ARBA00024033"/>
    </source>
</evidence>
<evidence type="ECO:0000256" key="1">
    <source>
        <dbReference type="ARBA" id="ARBA00004651"/>
    </source>
</evidence>
<evidence type="ECO:0000256" key="5">
    <source>
        <dbReference type="ARBA" id="ARBA00022989"/>
    </source>
</evidence>
<evidence type="ECO:0000256" key="2">
    <source>
        <dbReference type="ARBA" id="ARBA00022475"/>
    </source>
</evidence>
<feature type="transmembrane region" description="Helical" evidence="9">
    <location>
        <begin position="251"/>
        <end position="276"/>
    </location>
</feature>
<accession>A0ABW6YEK0</accession>
<evidence type="ECO:0000256" key="6">
    <source>
        <dbReference type="ARBA" id="ARBA00023136"/>
    </source>
</evidence>
<comment type="subcellular location">
    <subcellularLocation>
        <location evidence="1">Cell membrane</location>
        <topology evidence="1">Multi-pass membrane protein</topology>
    </subcellularLocation>
</comment>
<keyword evidence="6 9" id="KW-0472">Membrane</keyword>